<dbReference type="InterPro" id="IPR029045">
    <property type="entry name" value="ClpP/crotonase-like_dom_sf"/>
</dbReference>
<dbReference type="EMBL" id="JAPDNT010000002">
    <property type="protein sequence ID" value="MCW3473882.1"/>
    <property type="molecule type" value="Genomic_DNA"/>
</dbReference>
<sequence>MTDPRRADRYVGYERLKFDYPHPRVLRITMSNPARLNAADQQMHGELGRIWKDADADPDISAVILTGEGKNFSAGGDFDMIKGIIDDFHTRAANWKEARDLVYNIINCNKPIVSAMRGVAVGAGLVAGLLADVSIATNDARIIDGHTRLGVAAGDHAAIIWPLLCGMAKAKYYLLTCDPLNGAEAERIGLISLSVEDSELEAKALAVATRLAEGAPHAIRWTKYALNNWLRLAGPTFDASLALEFLGFTAPDVKEGLAAHLEKRAPAFRPESKL</sequence>
<dbReference type="InterPro" id="IPR014748">
    <property type="entry name" value="Enoyl-CoA_hydra_C"/>
</dbReference>
<dbReference type="Proteomes" id="UP001165679">
    <property type="component" value="Unassembled WGS sequence"/>
</dbReference>
<comment type="caution">
    <text evidence="3">The sequence shown here is derived from an EMBL/GenBank/DDBJ whole genome shotgun (WGS) entry which is preliminary data.</text>
</comment>
<dbReference type="CDD" id="cd06558">
    <property type="entry name" value="crotonase-like"/>
    <property type="match status" value="1"/>
</dbReference>
<dbReference type="NCBIfam" id="NF005595">
    <property type="entry name" value="PRK07327.1"/>
    <property type="match status" value="1"/>
</dbReference>
<organism evidence="3 4">
    <name type="scientific">Limobrevibacterium gyesilva</name>
    <dbReference type="NCBI Taxonomy" id="2991712"/>
    <lineage>
        <taxon>Bacteria</taxon>
        <taxon>Pseudomonadati</taxon>
        <taxon>Pseudomonadota</taxon>
        <taxon>Alphaproteobacteria</taxon>
        <taxon>Acetobacterales</taxon>
        <taxon>Acetobacteraceae</taxon>
        <taxon>Limobrevibacterium</taxon>
    </lineage>
</organism>
<dbReference type="InterPro" id="IPR001753">
    <property type="entry name" value="Enoyl-CoA_hydra/iso"/>
</dbReference>
<name>A0AA42CGC8_9PROT</name>
<dbReference type="RefSeq" id="WP_264712500.1">
    <property type="nucleotide sequence ID" value="NZ_JAPDNT010000002.1"/>
</dbReference>
<dbReference type="GO" id="GO:0003824">
    <property type="term" value="F:catalytic activity"/>
    <property type="evidence" value="ECO:0007669"/>
    <property type="project" value="InterPro"/>
</dbReference>
<dbReference type="Gene3D" id="1.10.12.10">
    <property type="entry name" value="Lyase 2-enoyl-coa Hydratase, Chain A, domain 2"/>
    <property type="match status" value="1"/>
</dbReference>
<dbReference type="PANTHER" id="PTHR43459">
    <property type="entry name" value="ENOYL-COA HYDRATASE"/>
    <property type="match status" value="1"/>
</dbReference>
<evidence type="ECO:0000256" key="1">
    <source>
        <dbReference type="ARBA" id="ARBA00005254"/>
    </source>
</evidence>
<accession>A0AA42CGC8</accession>
<keyword evidence="4" id="KW-1185">Reference proteome</keyword>
<reference evidence="3" key="1">
    <citation type="submission" date="2022-09" db="EMBL/GenBank/DDBJ databases">
        <title>Rhodovastum sp. nov. RN2-1 isolated from soil in Seongnam, South Korea.</title>
        <authorList>
            <person name="Le N.T."/>
        </authorList>
    </citation>
    <scope>NUCLEOTIDE SEQUENCE</scope>
    <source>
        <strain evidence="3">RN2-1</strain>
    </source>
</reference>
<protein>
    <submittedName>
        <fullName evidence="3">Enoyl-CoA hydratase/isomerase family protein</fullName>
    </submittedName>
</protein>
<dbReference type="SUPFAM" id="SSF52096">
    <property type="entry name" value="ClpP/crotonase"/>
    <property type="match status" value="1"/>
</dbReference>
<dbReference type="AlphaFoldDB" id="A0AA42CGC8"/>
<dbReference type="PANTHER" id="PTHR43459:SF3">
    <property type="entry name" value="ENOYL-COA HYDRATASE ECHA15 (ENOYL HYDRASE) (UNSATURATED ACYL-COA HYDRATASE) (CROTONASE)-RELATED"/>
    <property type="match status" value="1"/>
</dbReference>
<comment type="similarity">
    <text evidence="1 2">Belongs to the enoyl-CoA hydratase/isomerase family.</text>
</comment>
<dbReference type="Pfam" id="PF00378">
    <property type="entry name" value="ECH_1"/>
    <property type="match status" value="1"/>
</dbReference>
<reference evidence="3" key="2">
    <citation type="submission" date="2022-10" db="EMBL/GenBank/DDBJ databases">
        <authorList>
            <person name="Trinh H.N."/>
        </authorList>
    </citation>
    <scope>NUCLEOTIDE SEQUENCE</scope>
    <source>
        <strain evidence="3">RN2-1</strain>
    </source>
</reference>
<dbReference type="Gene3D" id="3.90.226.10">
    <property type="entry name" value="2-enoyl-CoA Hydratase, Chain A, domain 1"/>
    <property type="match status" value="1"/>
</dbReference>
<evidence type="ECO:0000256" key="2">
    <source>
        <dbReference type="RuleBase" id="RU003707"/>
    </source>
</evidence>
<dbReference type="PROSITE" id="PS00166">
    <property type="entry name" value="ENOYL_COA_HYDRATASE"/>
    <property type="match status" value="1"/>
</dbReference>
<dbReference type="InterPro" id="IPR018376">
    <property type="entry name" value="Enoyl-CoA_hyd/isom_CS"/>
</dbReference>
<evidence type="ECO:0000313" key="3">
    <source>
        <dbReference type="EMBL" id="MCW3473882.1"/>
    </source>
</evidence>
<proteinExistence type="inferred from homology"/>
<evidence type="ECO:0000313" key="4">
    <source>
        <dbReference type="Proteomes" id="UP001165679"/>
    </source>
</evidence>
<gene>
    <name evidence="3" type="ORF">OL599_04765</name>
</gene>